<comment type="subcellular location">
    <subcellularLocation>
        <location evidence="1">Secreted</location>
        <location evidence="1">Cell wall</location>
    </subcellularLocation>
</comment>
<dbReference type="InterPro" id="IPR012334">
    <property type="entry name" value="Pectin_lyas_fold"/>
</dbReference>
<dbReference type="NCBIfam" id="TIGR01614">
    <property type="entry name" value="PME_inhib"/>
    <property type="match status" value="1"/>
</dbReference>
<protein>
    <recommendedName>
        <fullName evidence="5 14">Pectinesterase</fullName>
        <ecNumber evidence="5 14">3.1.1.11</ecNumber>
    </recommendedName>
</protein>
<dbReference type="Proteomes" id="UP001163823">
    <property type="component" value="Chromosome 3"/>
</dbReference>
<dbReference type="GO" id="GO:0030599">
    <property type="term" value="F:pectinesterase activity"/>
    <property type="evidence" value="ECO:0007669"/>
    <property type="project" value="UniProtKB-UniRule"/>
</dbReference>
<feature type="domain" description="Pectinesterase inhibitor" evidence="15">
    <location>
        <begin position="36"/>
        <end position="191"/>
    </location>
</feature>
<evidence type="ECO:0000256" key="5">
    <source>
        <dbReference type="ARBA" id="ARBA00013229"/>
    </source>
</evidence>
<feature type="chain" id="PRO_5041777598" description="Pectinesterase" evidence="14">
    <location>
        <begin position="21"/>
        <end position="557"/>
    </location>
</feature>
<dbReference type="GO" id="GO:0042545">
    <property type="term" value="P:cell wall modification"/>
    <property type="evidence" value="ECO:0007669"/>
    <property type="project" value="UniProtKB-UniRule"/>
</dbReference>
<dbReference type="PANTHER" id="PTHR31707">
    <property type="entry name" value="PECTINESTERASE"/>
    <property type="match status" value="1"/>
</dbReference>
<feature type="active site" evidence="13">
    <location>
        <position position="394"/>
    </location>
</feature>
<evidence type="ECO:0000256" key="2">
    <source>
        <dbReference type="ARBA" id="ARBA00005184"/>
    </source>
</evidence>
<dbReference type="InterPro" id="IPR035513">
    <property type="entry name" value="Invertase/methylesterase_inhib"/>
</dbReference>
<dbReference type="GO" id="GO:0045490">
    <property type="term" value="P:pectin catabolic process"/>
    <property type="evidence" value="ECO:0007669"/>
    <property type="project" value="UniProtKB-UniRule"/>
</dbReference>
<evidence type="ECO:0000256" key="1">
    <source>
        <dbReference type="ARBA" id="ARBA00004191"/>
    </source>
</evidence>
<evidence type="ECO:0000256" key="3">
    <source>
        <dbReference type="ARBA" id="ARBA00006027"/>
    </source>
</evidence>
<dbReference type="EMBL" id="JARAOO010000003">
    <property type="protein sequence ID" value="KAJ7977737.1"/>
    <property type="molecule type" value="Genomic_DNA"/>
</dbReference>
<dbReference type="Gene3D" id="1.20.140.40">
    <property type="entry name" value="Invertase/pectin methylesterase inhibitor family protein"/>
    <property type="match status" value="1"/>
</dbReference>
<dbReference type="InterPro" id="IPR000070">
    <property type="entry name" value="Pectinesterase_cat"/>
</dbReference>
<dbReference type="FunFam" id="1.20.140.40:FF:000001">
    <property type="entry name" value="Pectinesterase"/>
    <property type="match status" value="1"/>
</dbReference>
<comment type="caution">
    <text evidence="16">The sequence shown here is derived from an EMBL/GenBank/DDBJ whole genome shotgun (WGS) entry which is preliminary data.</text>
</comment>
<keyword evidence="7 14" id="KW-0378">Hydrolase</keyword>
<dbReference type="Gene3D" id="2.160.20.10">
    <property type="entry name" value="Single-stranded right-handed beta-helix, Pectin lyase-like"/>
    <property type="match status" value="1"/>
</dbReference>
<dbReference type="Pfam" id="PF04043">
    <property type="entry name" value="PMEI"/>
    <property type="match status" value="1"/>
</dbReference>
<keyword evidence="14" id="KW-0732">Signal</keyword>
<dbReference type="SUPFAM" id="SSF101148">
    <property type="entry name" value="Plant invertase/pectin methylesterase inhibitor"/>
    <property type="match status" value="1"/>
</dbReference>
<comment type="catalytic activity">
    <reaction evidence="11 14">
        <text>[(1-&gt;4)-alpha-D-galacturonosyl methyl ester](n) + n H2O = [(1-&gt;4)-alpha-D-galacturonosyl](n) + n methanol + n H(+)</text>
        <dbReference type="Rhea" id="RHEA:22380"/>
        <dbReference type="Rhea" id="RHEA-COMP:14570"/>
        <dbReference type="Rhea" id="RHEA-COMP:14573"/>
        <dbReference type="ChEBI" id="CHEBI:15377"/>
        <dbReference type="ChEBI" id="CHEBI:15378"/>
        <dbReference type="ChEBI" id="CHEBI:17790"/>
        <dbReference type="ChEBI" id="CHEBI:140522"/>
        <dbReference type="ChEBI" id="CHEBI:140523"/>
        <dbReference type="EC" id="3.1.1.11"/>
    </reaction>
</comment>
<comment type="function">
    <text evidence="12">Acts in the modification of cell walls via demethylesterification of cell wall pectin.</text>
</comment>
<dbReference type="EC" id="3.1.1.11" evidence="5 14"/>
<evidence type="ECO:0000256" key="12">
    <source>
        <dbReference type="ARBA" id="ARBA00057335"/>
    </source>
</evidence>
<evidence type="ECO:0000313" key="16">
    <source>
        <dbReference type="EMBL" id="KAJ7977737.1"/>
    </source>
</evidence>
<evidence type="ECO:0000256" key="8">
    <source>
        <dbReference type="ARBA" id="ARBA00023085"/>
    </source>
</evidence>
<feature type="signal peptide" evidence="14">
    <location>
        <begin position="1"/>
        <end position="20"/>
    </location>
</feature>
<evidence type="ECO:0000313" key="17">
    <source>
        <dbReference type="Proteomes" id="UP001163823"/>
    </source>
</evidence>
<evidence type="ECO:0000256" key="14">
    <source>
        <dbReference type="RuleBase" id="RU000589"/>
    </source>
</evidence>
<sequence length="557" mass="60660">MGKVVVSAISLILVVGVALAVVAIVHTSKSDEKSSAQSKAVSSICQNAGDQKLCQNTLGNVNSTDPKDYVQVAVKATFDNIIKSLNMSDKLIVESNNNPRLKMSFEDCKDMMEFAVDQLEAILSTVGNGNAQTLTDKNADLKNWLTSVVAFQQTCLDGFEGVEGDKKLIGQLQQEGGLDDAGRLTGMALDILTGISEILESFNLKLNALKPTARRLLGSDGYPTWLSGPDRKLLAANRGRIPPNAVVAKDGSGQFKTIGAALAAYPKNLNGRYVIYVKAGIYDEIVNVDKNMKNVLIYGDGPRRTIVTGNKSFAKTGVTTMRTATFSVNAPGFMAKGLGIKNTAGPEGHQAVALRVQADFAVVVNCRIDGYQDTLYVHQGLQYYRNCVITGTVDFIFGDGTVVIQNSKIIVRRPLDGQFNTVTAQGKKVRNESSGIVIQNCQIVPEVQLFPDRFRIKSYLGRPWKDYSTAIIMESEIGDFLHPDGWAPWMGTQFLNTLYFAEYGNRGPGAVTARRVKWAGFHVIDRNTAQRFTVGAFLRGNTWLPATGVRYGVGLKY</sequence>
<dbReference type="GO" id="GO:0004857">
    <property type="term" value="F:enzyme inhibitor activity"/>
    <property type="evidence" value="ECO:0007669"/>
    <property type="project" value="InterPro"/>
</dbReference>
<dbReference type="AlphaFoldDB" id="A0AAD7VJ62"/>
<proteinExistence type="inferred from homology"/>
<keyword evidence="17" id="KW-1185">Reference proteome</keyword>
<evidence type="ECO:0000256" key="9">
    <source>
        <dbReference type="ARBA" id="ARBA00023157"/>
    </source>
</evidence>
<comment type="similarity">
    <text evidence="3">In the N-terminal section; belongs to the PMEI family.</text>
</comment>
<evidence type="ECO:0000256" key="7">
    <source>
        <dbReference type="ARBA" id="ARBA00022801"/>
    </source>
</evidence>
<evidence type="ECO:0000256" key="13">
    <source>
        <dbReference type="PROSITE-ProRule" id="PRU10040"/>
    </source>
</evidence>
<dbReference type="SUPFAM" id="SSF51126">
    <property type="entry name" value="Pectin lyase-like"/>
    <property type="match status" value="1"/>
</dbReference>
<gene>
    <name evidence="16" type="ORF">O6P43_007317</name>
</gene>
<keyword evidence="6" id="KW-0964">Secreted</keyword>
<dbReference type="PROSITE" id="PS00503">
    <property type="entry name" value="PECTINESTERASE_2"/>
    <property type="match status" value="1"/>
</dbReference>
<dbReference type="Pfam" id="PF01095">
    <property type="entry name" value="Pectinesterase"/>
    <property type="match status" value="1"/>
</dbReference>
<accession>A0AAD7VJ62</accession>
<evidence type="ECO:0000256" key="4">
    <source>
        <dbReference type="ARBA" id="ARBA00007786"/>
    </source>
</evidence>
<reference evidence="16" key="1">
    <citation type="journal article" date="2023" name="Science">
        <title>Elucidation of the pathway for biosynthesis of saponin adjuvants from the soapbark tree.</title>
        <authorList>
            <person name="Reed J."/>
            <person name="Orme A."/>
            <person name="El-Demerdash A."/>
            <person name="Owen C."/>
            <person name="Martin L.B.B."/>
            <person name="Misra R.C."/>
            <person name="Kikuchi S."/>
            <person name="Rejzek M."/>
            <person name="Martin A.C."/>
            <person name="Harkess A."/>
            <person name="Leebens-Mack J."/>
            <person name="Louveau T."/>
            <person name="Stephenson M.J."/>
            <person name="Osbourn A."/>
        </authorList>
    </citation>
    <scope>NUCLEOTIDE SEQUENCE</scope>
    <source>
        <strain evidence="16">S10</strain>
    </source>
</reference>
<keyword evidence="9" id="KW-1015">Disulfide bond</keyword>
<evidence type="ECO:0000256" key="11">
    <source>
        <dbReference type="ARBA" id="ARBA00047928"/>
    </source>
</evidence>
<dbReference type="KEGG" id="qsa:O6P43_007317"/>
<name>A0AAD7VJ62_QUISA</name>
<dbReference type="InterPro" id="IPR011050">
    <property type="entry name" value="Pectin_lyase_fold/virulence"/>
</dbReference>
<keyword evidence="10" id="KW-0325">Glycoprotein</keyword>
<dbReference type="InterPro" id="IPR006501">
    <property type="entry name" value="Pectinesterase_inhib_dom"/>
</dbReference>
<dbReference type="FunFam" id="2.160.20.10:FF:000001">
    <property type="entry name" value="Pectinesterase"/>
    <property type="match status" value="1"/>
</dbReference>
<keyword evidence="8 14" id="KW-0063">Aspartyl esterase</keyword>
<evidence type="ECO:0000256" key="10">
    <source>
        <dbReference type="ARBA" id="ARBA00023180"/>
    </source>
</evidence>
<organism evidence="16 17">
    <name type="scientific">Quillaja saponaria</name>
    <name type="common">Soap bark tree</name>
    <dbReference type="NCBI Taxonomy" id="32244"/>
    <lineage>
        <taxon>Eukaryota</taxon>
        <taxon>Viridiplantae</taxon>
        <taxon>Streptophyta</taxon>
        <taxon>Embryophyta</taxon>
        <taxon>Tracheophyta</taxon>
        <taxon>Spermatophyta</taxon>
        <taxon>Magnoliopsida</taxon>
        <taxon>eudicotyledons</taxon>
        <taxon>Gunneridae</taxon>
        <taxon>Pentapetalae</taxon>
        <taxon>rosids</taxon>
        <taxon>fabids</taxon>
        <taxon>Fabales</taxon>
        <taxon>Quillajaceae</taxon>
        <taxon>Quillaja</taxon>
    </lineage>
</organism>
<dbReference type="InterPro" id="IPR033131">
    <property type="entry name" value="Pectinesterase_Asp_AS"/>
</dbReference>
<keyword evidence="6" id="KW-0134">Cell wall</keyword>
<comment type="pathway">
    <text evidence="2 14">Glycan metabolism; pectin degradation; 2-dehydro-3-deoxy-D-gluconate from pectin: step 1/5.</text>
</comment>
<dbReference type="SMART" id="SM00856">
    <property type="entry name" value="PMEI"/>
    <property type="match status" value="1"/>
</dbReference>
<comment type="similarity">
    <text evidence="4">In the C-terminal section; belongs to the pectinesterase family.</text>
</comment>
<evidence type="ECO:0000256" key="6">
    <source>
        <dbReference type="ARBA" id="ARBA00022512"/>
    </source>
</evidence>
<dbReference type="CDD" id="cd15798">
    <property type="entry name" value="PMEI-like_3"/>
    <property type="match status" value="1"/>
</dbReference>
<evidence type="ECO:0000259" key="15">
    <source>
        <dbReference type="SMART" id="SM00856"/>
    </source>
</evidence>